<dbReference type="Pfam" id="PF25917">
    <property type="entry name" value="BSH_RND"/>
    <property type="match status" value="1"/>
</dbReference>
<name>A0ABR7Y5R0_9SPHI</name>
<protein>
    <submittedName>
        <fullName evidence="8">Efflux RND transporter periplasmic adaptor subunit</fullName>
    </submittedName>
</protein>
<keyword evidence="9" id="KW-1185">Reference proteome</keyword>
<evidence type="ECO:0000259" key="5">
    <source>
        <dbReference type="Pfam" id="PF25917"/>
    </source>
</evidence>
<dbReference type="PANTHER" id="PTHR30158">
    <property type="entry name" value="ACRA/E-RELATED COMPONENT OF DRUG EFFLUX TRANSPORTER"/>
    <property type="match status" value="1"/>
</dbReference>
<dbReference type="PROSITE" id="PS51257">
    <property type="entry name" value="PROKAR_LIPOPROTEIN"/>
    <property type="match status" value="1"/>
</dbReference>
<comment type="caution">
    <text evidence="8">The sequence shown here is derived from an EMBL/GenBank/DDBJ whole genome shotgun (WGS) entry which is preliminary data.</text>
</comment>
<dbReference type="EMBL" id="JACNYK010000003">
    <property type="protein sequence ID" value="MBD1426638.1"/>
    <property type="molecule type" value="Genomic_DNA"/>
</dbReference>
<evidence type="ECO:0000259" key="6">
    <source>
        <dbReference type="Pfam" id="PF25944"/>
    </source>
</evidence>
<evidence type="ECO:0000259" key="7">
    <source>
        <dbReference type="Pfam" id="PF25967"/>
    </source>
</evidence>
<dbReference type="InterPro" id="IPR006143">
    <property type="entry name" value="RND_pump_MFP"/>
</dbReference>
<dbReference type="Pfam" id="PF25876">
    <property type="entry name" value="HH_MFP_RND"/>
    <property type="match status" value="1"/>
</dbReference>
<dbReference type="SUPFAM" id="SSF111369">
    <property type="entry name" value="HlyD-like secretion proteins"/>
    <property type="match status" value="1"/>
</dbReference>
<dbReference type="Gene3D" id="2.40.50.100">
    <property type="match status" value="1"/>
</dbReference>
<sequence>MNKNYLFSALIISSALLWQSCGSKDGAKQQQAAAPGQMAIPVTTSTVEKQIVSGLKSYAASVVPLQEADLLAEVSGYVTKIYVADGAAVKKGQPLYEIDRIRYQAAVDQAKANLEIAKANLQRVEKDLTRYQTLAEQDAIAKQTLDYAITDVNNQKAQIQAAQAALTTAETNLERSIIRAPFSGAVGISKVRTGALVSPGTTLLNTISAIDPIAVEFQISEKEIMEFAGYQSGQLSTDVTVSLPNNTVYSHDGKIATMDRAVDPTTGRLTIRASFSNPQNELRAGMNVTMHVKSTTATEQLMIPFKAVQDQLGVYNVYVVNDSSLAELRPVELGLKVEDKVVVNNGIEAGDRIVVDGIMNVRNGAKVTEKTAEQSTPQK</sequence>
<dbReference type="Proteomes" id="UP000606494">
    <property type="component" value="Unassembled WGS sequence"/>
</dbReference>
<dbReference type="Pfam" id="PF25944">
    <property type="entry name" value="Beta-barrel_RND"/>
    <property type="match status" value="1"/>
</dbReference>
<evidence type="ECO:0000313" key="8">
    <source>
        <dbReference type="EMBL" id="MBD1426638.1"/>
    </source>
</evidence>
<dbReference type="InterPro" id="IPR058627">
    <property type="entry name" value="MdtA-like_C"/>
</dbReference>
<comment type="similarity">
    <text evidence="2">Belongs to the membrane fusion protein (MFP) (TC 8.A.1) family.</text>
</comment>
<comment type="subcellular location">
    <subcellularLocation>
        <location evidence="1">Cell envelope</location>
    </subcellularLocation>
</comment>
<evidence type="ECO:0000256" key="2">
    <source>
        <dbReference type="ARBA" id="ARBA00009477"/>
    </source>
</evidence>
<dbReference type="NCBIfam" id="TIGR01730">
    <property type="entry name" value="RND_mfp"/>
    <property type="match status" value="1"/>
</dbReference>
<proteinExistence type="inferred from homology"/>
<dbReference type="InterPro" id="IPR058626">
    <property type="entry name" value="MdtA-like_b-barrel"/>
</dbReference>
<evidence type="ECO:0000256" key="1">
    <source>
        <dbReference type="ARBA" id="ARBA00004196"/>
    </source>
</evidence>
<dbReference type="InterPro" id="IPR058625">
    <property type="entry name" value="MdtA-like_BSH"/>
</dbReference>
<evidence type="ECO:0000256" key="3">
    <source>
        <dbReference type="SAM" id="Coils"/>
    </source>
</evidence>
<dbReference type="Gene3D" id="1.10.287.470">
    <property type="entry name" value="Helix hairpin bin"/>
    <property type="match status" value="1"/>
</dbReference>
<feature type="domain" description="Multidrug resistance protein MdtA-like alpha-helical hairpin" evidence="4">
    <location>
        <begin position="107"/>
        <end position="174"/>
    </location>
</feature>
<dbReference type="Gene3D" id="2.40.30.170">
    <property type="match status" value="1"/>
</dbReference>
<dbReference type="Gene3D" id="2.40.420.20">
    <property type="match status" value="1"/>
</dbReference>
<feature type="domain" description="Multidrug resistance protein MdtA-like C-terminal permuted SH3" evidence="7">
    <location>
        <begin position="301"/>
        <end position="358"/>
    </location>
</feature>
<dbReference type="Pfam" id="PF25967">
    <property type="entry name" value="RND-MFP_C"/>
    <property type="match status" value="1"/>
</dbReference>
<keyword evidence="3" id="KW-0175">Coiled coil</keyword>
<reference evidence="8 9" key="1">
    <citation type="submission" date="2020-08" db="EMBL/GenBank/DDBJ databases">
        <title>Sphingobacterium sp. DN00404 isolated from aquaculture water.</title>
        <authorList>
            <person name="Zhang M."/>
        </authorList>
    </citation>
    <scope>NUCLEOTIDE SEQUENCE [LARGE SCALE GENOMIC DNA]</scope>
    <source>
        <strain evidence="8 9">KCTC 32294</strain>
    </source>
</reference>
<accession>A0ABR7Y5R0</accession>
<dbReference type="RefSeq" id="WP_190309780.1">
    <property type="nucleotide sequence ID" value="NZ_JACNYK010000003.1"/>
</dbReference>
<dbReference type="InterPro" id="IPR058624">
    <property type="entry name" value="MdtA-like_HH"/>
</dbReference>
<evidence type="ECO:0000259" key="4">
    <source>
        <dbReference type="Pfam" id="PF25876"/>
    </source>
</evidence>
<organism evidence="8 9">
    <name type="scientific">Sphingobacterium arenae</name>
    <dbReference type="NCBI Taxonomy" id="1280598"/>
    <lineage>
        <taxon>Bacteria</taxon>
        <taxon>Pseudomonadati</taxon>
        <taxon>Bacteroidota</taxon>
        <taxon>Sphingobacteriia</taxon>
        <taxon>Sphingobacteriales</taxon>
        <taxon>Sphingobacteriaceae</taxon>
        <taxon>Sphingobacterium</taxon>
    </lineage>
</organism>
<feature type="domain" description="Multidrug resistance protein MdtA-like barrel-sandwich hybrid" evidence="5">
    <location>
        <begin position="68"/>
        <end position="204"/>
    </location>
</feature>
<evidence type="ECO:0000313" key="9">
    <source>
        <dbReference type="Proteomes" id="UP000606494"/>
    </source>
</evidence>
<feature type="domain" description="Multidrug resistance protein MdtA-like beta-barrel" evidence="6">
    <location>
        <begin position="212"/>
        <end position="295"/>
    </location>
</feature>
<gene>
    <name evidence="8" type="ORF">H8B17_13685</name>
</gene>
<feature type="coiled-coil region" evidence="3">
    <location>
        <begin position="100"/>
        <end position="172"/>
    </location>
</feature>